<dbReference type="InterPro" id="IPR032710">
    <property type="entry name" value="NTF2-like_dom_sf"/>
</dbReference>
<keyword evidence="1" id="KW-0175">Coiled coil</keyword>
<gene>
    <name evidence="3" type="ORF">Q4Q39_04150</name>
</gene>
<feature type="coiled-coil region" evidence="1">
    <location>
        <begin position="28"/>
        <end position="75"/>
    </location>
</feature>
<accession>A0ABT8WY87</accession>
<dbReference type="EMBL" id="JAUOEM010000001">
    <property type="protein sequence ID" value="MDO5986592.1"/>
    <property type="molecule type" value="Genomic_DNA"/>
</dbReference>
<comment type="caution">
    <text evidence="3">The sequence shown here is derived from an EMBL/GenBank/DDBJ whole genome shotgun (WGS) entry which is preliminary data.</text>
</comment>
<evidence type="ECO:0000256" key="1">
    <source>
        <dbReference type="SAM" id="Coils"/>
    </source>
</evidence>
<dbReference type="Pfam" id="PF07366">
    <property type="entry name" value="SnoaL"/>
    <property type="match status" value="1"/>
</dbReference>
<sequence>MKSFKVFTLLTILLLCLNSCSEDDGNDTEQLETQQTRIEELLAEIERLELVIEELNVKVEANENLAIEAARLEANEKLVSDFYQEFFGDKNLESIHKYIGDIYIQHNPSLADGKQALIDWASPWFPTASKETIDVQKLFAADDLVFIHTKTGLEPRPTSVMDVFRVEDNKLVEHWDVIQRVPKVVANDHPMF</sequence>
<name>A0ABT8WY87_9FLAO</name>
<dbReference type="InterPro" id="IPR009959">
    <property type="entry name" value="Cyclase_SnoaL-like"/>
</dbReference>
<dbReference type="Gene3D" id="3.10.450.50">
    <property type="match status" value="1"/>
</dbReference>
<evidence type="ECO:0000256" key="2">
    <source>
        <dbReference type="SAM" id="SignalP"/>
    </source>
</evidence>
<dbReference type="RefSeq" id="WP_303281103.1">
    <property type="nucleotide sequence ID" value="NZ_BAABCZ010000016.1"/>
</dbReference>
<feature type="signal peptide" evidence="2">
    <location>
        <begin position="1"/>
        <end position="21"/>
    </location>
</feature>
<dbReference type="SUPFAM" id="SSF54427">
    <property type="entry name" value="NTF2-like"/>
    <property type="match status" value="1"/>
</dbReference>
<reference evidence="3" key="1">
    <citation type="submission" date="2023-07" db="EMBL/GenBank/DDBJ databases">
        <title>Two novel species in the genus Flavivirga.</title>
        <authorList>
            <person name="Kwon K."/>
        </authorList>
    </citation>
    <scope>NUCLEOTIDE SEQUENCE</scope>
    <source>
        <strain evidence="3">KACC 14157</strain>
    </source>
</reference>
<protein>
    <submittedName>
        <fullName evidence="3">Ester cyclase</fullName>
    </submittedName>
</protein>
<evidence type="ECO:0000313" key="3">
    <source>
        <dbReference type="EMBL" id="MDO5986592.1"/>
    </source>
</evidence>
<proteinExistence type="predicted"/>
<dbReference type="Proteomes" id="UP001176891">
    <property type="component" value="Unassembled WGS sequence"/>
</dbReference>
<feature type="chain" id="PRO_5046157300" evidence="2">
    <location>
        <begin position="22"/>
        <end position="192"/>
    </location>
</feature>
<keyword evidence="2" id="KW-0732">Signal</keyword>
<keyword evidence="4" id="KW-1185">Reference proteome</keyword>
<organism evidence="3 4">
    <name type="scientific">Flavivirga amylovorans</name>
    <dbReference type="NCBI Taxonomy" id="870486"/>
    <lineage>
        <taxon>Bacteria</taxon>
        <taxon>Pseudomonadati</taxon>
        <taxon>Bacteroidota</taxon>
        <taxon>Flavobacteriia</taxon>
        <taxon>Flavobacteriales</taxon>
        <taxon>Flavobacteriaceae</taxon>
        <taxon>Flavivirga</taxon>
    </lineage>
</organism>
<evidence type="ECO:0000313" key="4">
    <source>
        <dbReference type="Proteomes" id="UP001176891"/>
    </source>
</evidence>